<reference evidence="1" key="2">
    <citation type="journal article" date="2015" name="Fish Shellfish Immunol.">
        <title>Early steps in the European eel (Anguilla anguilla)-Vibrio vulnificus interaction in the gills: Role of the RtxA13 toxin.</title>
        <authorList>
            <person name="Callol A."/>
            <person name="Pajuelo D."/>
            <person name="Ebbesson L."/>
            <person name="Teles M."/>
            <person name="MacKenzie S."/>
            <person name="Amaro C."/>
        </authorList>
    </citation>
    <scope>NUCLEOTIDE SEQUENCE</scope>
</reference>
<dbReference type="EMBL" id="GBXM01104485">
    <property type="protein sequence ID" value="JAH04092.1"/>
    <property type="molecule type" value="Transcribed_RNA"/>
</dbReference>
<accession>A0A0E9PIG8</accession>
<sequence length="39" mass="4411">MILVFYMHSICNENLTGGLHSVVQCAGFHTVFRQLCMIP</sequence>
<organism evidence="1">
    <name type="scientific">Anguilla anguilla</name>
    <name type="common">European freshwater eel</name>
    <name type="synonym">Muraena anguilla</name>
    <dbReference type="NCBI Taxonomy" id="7936"/>
    <lineage>
        <taxon>Eukaryota</taxon>
        <taxon>Metazoa</taxon>
        <taxon>Chordata</taxon>
        <taxon>Craniata</taxon>
        <taxon>Vertebrata</taxon>
        <taxon>Euteleostomi</taxon>
        <taxon>Actinopterygii</taxon>
        <taxon>Neopterygii</taxon>
        <taxon>Teleostei</taxon>
        <taxon>Anguilliformes</taxon>
        <taxon>Anguillidae</taxon>
        <taxon>Anguilla</taxon>
    </lineage>
</organism>
<reference evidence="1" key="1">
    <citation type="submission" date="2014-11" db="EMBL/GenBank/DDBJ databases">
        <authorList>
            <person name="Amaro Gonzalez C."/>
        </authorList>
    </citation>
    <scope>NUCLEOTIDE SEQUENCE</scope>
</reference>
<proteinExistence type="predicted"/>
<name>A0A0E9PIG8_ANGAN</name>
<evidence type="ECO:0000313" key="1">
    <source>
        <dbReference type="EMBL" id="JAH04092.1"/>
    </source>
</evidence>
<protein>
    <submittedName>
        <fullName evidence="1">Uncharacterized protein</fullName>
    </submittedName>
</protein>
<dbReference type="AlphaFoldDB" id="A0A0E9PIG8"/>